<dbReference type="AlphaFoldDB" id="A0A1S4E2S4"/>
<name>A0A1S4E2S4_CUCME</name>
<gene>
    <name evidence="4" type="primary">LOC103499187</name>
</gene>
<dbReference type="PANTHER" id="PTHR35296">
    <property type="entry name" value="EXPRESSED PROTEIN"/>
    <property type="match status" value="1"/>
</dbReference>
<dbReference type="PANTHER" id="PTHR35296:SF8">
    <property type="entry name" value="SMALL AUXIN-UP RNA-RELATED"/>
    <property type="match status" value="1"/>
</dbReference>
<proteinExistence type="inferred from homology"/>
<evidence type="ECO:0000256" key="2">
    <source>
        <dbReference type="SAM" id="MobiDB-lite"/>
    </source>
</evidence>
<dbReference type="Gramene" id="MELO3C022688.2.1">
    <property type="protein sequence ID" value="MELO3C022688.2.1"/>
    <property type="gene ID" value="MELO3C022688.2"/>
</dbReference>
<dbReference type="InterPro" id="IPR003676">
    <property type="entry name" value="SAUR_fam"/>
</dbReference>
<dbReference type="Pfam" id="PF02519">
    <property type="entry name" value="Auxin_inducible"/>
    <property type="match status" value="1"/>
</dbReference>
<protein>
    <submittedName>
        <fullName evidence="4">Auxin-responsive protein SAUR78-like</fullName>
    </submittedName>
</protein>
<keyword evidence="3" id="KW-1185">Reference proteome</keyword>
<dbReference type="GO" id="GO:0009733">
    <property type="term" value="P:response to auxin"/>
    <property type="evidence" value="ECO:0007669"/>
    <property type="project" value="InterPro"/>
</dbReference>
<dbReference type="KEGG" id="cmo:103499187"/>
<organism evidence="3 4">
    <name type="scientific">Cucumis melo</name>
    <name type="common">Muskmelon</name>
    <dbReference type="NCBI Taxonomy" id="3656"/>
    <lineage>
        <taxon>Eukaryota</taxon>
        <taxon>Viridiplantae</taxon>
        <taxon>Streptophyta</taxon>
        <taxon>Embryophyta</taxon>
        <taxon>Tracheophyta</taxon>
        <taxon>Spermatophyta</taxon>
        <taxon>Magnoliopsida</taxon>
        <taxon>eudicotyledons</taxon>
        <taxon>Gunneridae</taxon>
        <taxon>Pentapetalae</taxon>
        <taxon>rosids</taxon>
        <taxon>fabids</taxon>
        <taxon>Cucurbitales</taxon>
        <taxon>Cucurbitaceae</taxon>
        <taxon>Benincaseae</taxon>
        <taxon>Cucumis</taxon>
    </lineage>
</organism>
<feature type="region of interest" description="Disordered" evidence="2">
    <location>
        <begin position="21"/>
        <end position="41"/>
    </location>
</feature>
<reference evidence="4" key="1">
    <citation type="submission" date="2025-08" db="UniProtKB">
        <authorList>
            <consortium name="RefSeq"/>
        </authorList>
    </citation>
    <scope>IDENTIFICATION</scope>
    <source>
        <tissue evidence="4">Stem</tissue>
    </source>
</reference>
<evidence type="ECO:0000256" key="1">
    <source>
        <dbReference type="ARBA" id="ARBA00006974"/>
    </source>
</evidence>
<feature type="compositionally biased region" description="Low complexity" evidence="2">
    <location>
        <begin position="29"/>
        <end position="41"/>
    </location>
</feature>
<dbReference type="eggNOG" id="ENOG502S116">
    <property type="taxonomic scope" value="Eukaryota"/>
</dbReference>
<dbReference type="InParanoid" id="A0A1S4E2S4"/>
<evidence type="ECO:0000313" key="3">
    <source>
        <dbReference type="Proteomes" id="UP001652600"/>
    </source>
</evidence>
<dbReference type="RefSeq" id="XP_016902534.2">
    <property type="nucleotide sequence ID" value="XM_017047045.2"/>
</dbReference>
<sequence length="125" mass="13876">MAKLGKLTKLKSAIKRWPSISKLSRTPTSSSSSAAAAVSSATLDNDNHHLHPVFVGRSRRRYLLSSDVVHHPLFQELVDKSSPNSEEEQGLVVSCEVVLFEHLLWMLENADTQLGSADELVQFYT</sequence>
<comment type="similarity">
    <text evidence="1">Belongs to the ARG7 family.</text>
</comment>
<accession>A0A1S4E2S4</accession>
<dbReference type="Proteomes" id="UP001652600">
    <property type="component" value="Chromosome 4"/>
</dbReference>
<dbReference type="GeneID" id="103499187"/>
<evidence type="ECO:0000313" key="4">
    <source>
        <dbReference type="RefSeq" id="XP_016902534.2"/>
    </source>
</evidence>